<evidence type="ECO:0000256" key="3">
    <source>
        <dbReference type="ARBA" id="ARBA00023163"/>
    </source>
</evidence>
<dbReference type="SUPFAM" id="SSF46689">
    <property type="entry name" value="Homeodomain-like"/>
    <property type="match status" value="1"/>
</dbReference>
<dbReference type="InterPro" id="IPR009057">
    <property type="entry name" value="Homeodomain-like_sf"/>
</dbReference>
<dbReference type="SUPFAM" id="SSF48498">
    <property type="entry name" value="Tetracyclin repressor-like, C-terminal domain"/>
    <property type="match status" value="1"/>
</dbReference>
<feature type="region of interest" description="Disordered" evidence="5">
    <location>
        <begin position="1"/>
        <end position="20"/>
    </location>
</feature>
<feature type="DNA-binding region" description="H-T-H motif" evidence="4">
    <location>
        <begin position="44"/>
        <end position="63"/>
    </location>
</feature>
<dbReference type="InterPro" id="IPR001647">
    <property type="entry name" value="HTH_TetR"/>
</dbReference>
<proteinExistence type="predicted"/>
<evidence type="ECO:0000259" key="6">
    <source>
        <dbReference type="PROSITE" id="PS50977"/>
    </source>
</evidence>
<dbReference type="InterPro" id="IPR036271">
    <property type="entry name" value="Tet_transcr_reg_TetR-rel_C_sf"/>
</dbReference>
<dbReference type="Pfam" id="PF14246">
    <property type="entry name" value="TetR_C_7"/>
    <property type="match status" value="1"/>
</dbReference>
<dbReference type="PANTHER" id="PTHR30055:SF234">
    <property type="entry name" value="HTH-TYPE TRANSCRIPTIONAL REGULATOR BETI"/>
    <property type="match status" value="1"/>
</dbReference>
<organism evidence="7 8">
    <name type="scientific">Komagataeibacter intermedius AF2</name>
    <dbReference type="NCBI Taxonomy" id="1458464"/>
    <lineage>
        <taxon>Bacteria</taxon>
        <taxon>Pseudomonadati</taxon>
        <taxon>Pseudomonadota</taxon>
        <taxon>Alphaproteobacteria</taxon>
        <taxon>Acetobacterales</taxon>
        <taxon>Acetobacteraceae</taxon>
        <taxon>Komagataeibacter</taxon>
    </lineage>
</organism>
<dbReference type="Gene3D" id="1.10.357.10">
    <property type="entry name" value="Tetracycline Repressor, domain 2"/>
    <property type="match status" value="1"/>
</dbReference>
<keyword evidence="1" id="KW-0805">Transcription regulation</keyword>
<evidence type="ECO:0000256" key="5">
    <source>
        <dbReference type="SAM" id="MobiDB-lite"/>
    </source>
</evidence>
<evidence type="ECO:0000256" key="4">
    <source>
        <dbReference type="PROSITE-ProRule" id="PRU00335"/>
    </source>
</evidence>
<dbReference type="InterPro" id="IPR050109">
    <property type="entry name" value="HTH-type_TetR-like_transc_reg"/>
</dbReference>
<dbReference type="PRINTS" id="PR00455">
    <property type="entry name" value="HTHTETR"/>
</dbReference>
<evidence type="ECO:0000313" key="8">
    <source>
        <dbReference type="Proteomes" id="UP000031553"/>
    </source>
</evidence>
<dbReference type="Pfam" id="PF00440">
    <property type="entry name" value="TetR_N"/>
    <property type="match status" value="1"/>
</dbReference>
<evidence type="ECO:0000256" key="2">
    <source>
        <dbReference type="ARBA" id="ARBA00023125"/>
    </source>
</evidence>
<sequence>MPDVSPRPQHTGGRPTPEVSAQLDRQVLEVATALFVEQGYAATSLEKIARVIGCSKATLYRRYSSKEDLFKAVVAERGRLLLHESGAMEASSKDPLIATREIARFFLDFMLRPETREAYRIVIGDGHRIPFIADEMMVTIVEPFVATISRLLRAAADAGHIESHDHEEITRVLMSLVIGWPLQNTMLGQNQLQDAAARKKFFDRAWGIFLSGICTQASA</sequence>
<name>A0A0N1F862_9PROT</name>
<reference evidence="7 8" key="1">
    <citation type="submission" date="2015-07" db="EMBL/GenBank/DDBJ databases">
        <title>Draft Genome Sequence of Komagataeibacter intermedius Strain AF2, Isolated from Kombucha Tea.</title>
        <authorList>
            <person name="Santos R.A."/>
            <person name="Berretta A.A."/>
            <person name="Barud H.S."/>
            <person name="Ribeiro S.J."/>
            <person name="Gonzalez-Garcia L.N."/>
            <person name="Zucchi T.D."/>
            <person name="Goldman G.H."/>
            <person name="Riano-Pachon D.M."/>
        </authorList>
    </citation>
    <scope>NUCLEOTIDE SEQUENCE [LARGE SCALE GENOMIC DNA]</scope>
    <source>
        <strain evidence="7 8">AF2</strain>
    </source>
</reference>
<dbReference type="FunFam" id="1.10.10.60:FF:000141">
    <property type="entry name" value="TetR family transcriptional regulator"/>
    <property type="match status" value="1"/>
</dbReference>
<dbReference type="GO" id="GO:0003700">
    <property type="term" value="F:DNA-binding transcription factor activity"/>
    <property type="evidence" value="ECO:0007669"/>
    <property type="project" value="TreeGrafter"/>
</dbReference>
<dbReference type="GO" id="GO:0000976">
    <property type="term" value="F:transcription cis-regulatory region binding"/>
    <property type="evidence" value="ECO:0007669"/>
    <property type="project" value="TreeGrafter"/>
</dbReference>
<dbReference type="RefSeq" id="WP_039736795.1">
    <property type="nucleotide sequence ID" value="NZ_JUFX02000225.1"/>
</dbReference>
<accession>A0A0N1F862</accession>
<dbReference type="PROSITE" id="PS50977">
    <property type="entry name" value="HTH_TETR_2"/>
    <property type="match status" value="1"/>
</dbReference>
<keyword evidence="2 4" id="KW-0238">DNA-binding</keyword>
<protein>
    <submittedName>
        <fullName evidence="7">TetR family transcriptional regulator</fullName>
    </submittedName>
</protein>
<dbReference type="PANTHER" id="PTHR30055">
    <property type="entry name" value="HTH-TYPE TRANSCRIPTIONAL REGULATOR RUTR"/>
    <property type="match status" value="1"/>
</dbReference>
<feature type="domain" description="HTH tetR-type" evidence="6">
    <location>
        <begin position="21"/>
        <end position="81"/>
    </location>
</feature>
<dbReference type="Proteomes" id="UP000031553">
    <property type="component" value="Unassembled WGS sequence"/>
</dbReference>
<dbReference type="EMBL" id="JUFX02000225">
    <property type="protein sequence ID" value="KPH85739.1"/>
    <property type="molecule type" value="Genomic_DNA"/>
</dbReference>
<evidence type="ECO:0000256" key="1">
    <source>
        <dbReference type="ARBA" id="ARBA00023015"/>
    </source>
</evidence>
<gene>
    <name evidence="7" type="ORF">GLUCOINTEAF2_0200994</name>
</gene>
<comment type="caution">
    <text evidence="7">The sequence shown here is derived from an EMBL/GenBank/DDBJ whole genome shotgun (WGS) entry which is preliminary data.</text>
</comment>
<keyword evidence="3" id="KW-0804">Transcription</keyword>
<dbReference type="InterPro" id="IPR039536">
    <property type="entry name" value="TetR_C_Proteobacteria"/>
</dbReference>
<dbReference type="AlphaFoldDB" id="A0A0N1F862"/>
<evidence type="ECO:0000313" key="7">
    <source>
        <dbReference type="EMBL" id="KPH85739.1"/>
    </source>
</evidence>